<dbReference type="SUPFAM" id="SSF159713">
    <property type="entry name" value="Dhaf3308-like"/>
    <property type="match status" value="1"/>
</dbReference>
<protein>
    <submittedName>
        <fullName evidence="3">Molybdenum transport ATP-binding protein ModC</fullName>
    </submittedName>
</protein>
<dbReference type="OrthoDB" id="116403at2157"/>
<dbReference type="PATRIC" id="fig|1434110.4.peg.4866"/>
<dbReference type="GO" id="GO:0005524">
    <property type="term" value="F:ATP binding"/>
    <property type="evidence" value="ECO:0007669"/>
    <property type="project" value="UniProtKB-KW"/>
</dbReference>
<dbReference type="Pfam" id="PF13938">
    <property type="entry name" value="DUF4213"/>
    <property type="match status" value="1"/>
</dbReference>
<reference evidence="3 4" key="1">
    <citation type="submission" date="2014-07" db="EMBL/GenBank/DDBJ databases">
        <title>Methanogenic archaea and the global carbon cycle.</title>
        <authorList>
            <person name="Henriksen J.R."/>
            <person name="Luke J."/>
            <person name="Reinhart S."/>
            <person name="Benedict M.N."/>
            <person name="Youngblut N.D."/>
            <person name="Metcalf M.E."/>
            <person name="Whitaker R.J."/>
            <person name="Metcalf W.W."/>
        </authorList>
    </citation>
    <scope>NUCLEOTIDE SEQUENCE [LARGE SCALE GENOMIC DNA]</scope>
    <source>
        <strain evidence="3 4">HB-1</strain>
    </source>
</reference>
<keyword evidence="3" id="KW-0067">ATP-binding</keyword>
<dbReference type="Pfam" id="PF04016">
    <property type="entry name" value="DUF364"/>
    <property type="match status" value="1"/>
</dbReference>
<dbReference type="EMBL" id="CP009516">
    <property type="protein sequence ID" value="AKB80298.1"/>
    <property type="molecule type" value="Genomic_DNA"/>
</dbReference>
<dbReference type="InterPro" id="IPR025251">
    <property type="entry name" value="DUF4213"/>
</dbReference>
<evidence type="ECO:0000313" key="4">
    <source>
        <dbReference type="Proteomes" id="UP000033101"/>
    </source>
</evidence>
<evidence type="ECO:0000259" key="1">
    <source>
        <dbReference type="Pfam" id="PF04016"/>
    </source>
</evidence>
<proteinExistence type="predicted"/>
<dbReference type="AlphaFoldDB" id="A0A0E3SJA8"/>
<dbReference type="KEGG" id="mhor:MSHOH_3815"/>
<dbReference type="InterPro" id="IPR007161">
    <property type="entry name" value="DUF364"/>
</dbReference>
<feature type="domain" description="DUF4213" evidence="2">
    <location>
        <begin position="29"/>
        <end position="111"/>
    </location>
</feature>
<dbReference type="STRING" id="1434110.MSHOH_3815"/>
<dbReference type="HOGENOM" id="CLU_076326_1_0_2"/>
<evidence type="ECO:0000259" key="2">
    <source>
        <dbReference type="Pfam" id="PF13938"/>
    </source>
</evidence>
<dbReference type="Gene3D" id="3.40.50.11590">
    <property type="match status" value="1"/>
</dbReference>
<keyword evidence="4" id="KW-1185">Reference proteome</keyword>
<dbReference type="GeneID" id="24833175"/>
<keyword evidence="3" id="KW-0547">Nucleotide-binding</keyword>
<accession>A0A0E3SJA8</accession>
<organism evidence="3 4">
    <name type="scientific">Methanosarcina horonobensis HB-1 = JCM 15518</name>
    <dbReference type="NCBI Taxonomy" id="1434110"/>
    <lineage>
        <taxon>Archaea</taxon>
        <taxon>Methanobacteriati</taxon>
        <taxon>Methanobacteriota</taxon>
        <taxon>Stenosarchaea group</taxon>
        <taxon>Methanomicrobia</taxon>
        <taxon>Methanosarcinales</taxon>
        <taxon>Methanosarcinaceae</taxon>
        <taxon>Methanosarcina</taxon>
    </lineage>
</organism>
<gene>
    <name evidence="3" type="ORF">MSHOH_3815</name>
</gene>
<name>A0A0E3SJA8_9EURY</name>
<feature type="domain" description="Putative heavy-metal chelation" evidence="1">
    <location>
        <begin position="130"/>
        <end position="270"/>
    </location>
</feature>
<sequence length="278" mass="30124">MSESKNLHEIGKKEESGILPALVSALKNDLGPALEEIEVKDVRIGLAYTGVLLSENYGGVACTPLYEFSCCPALGFAGFLKGKTADKLLELSLSKNPLEAAVGIATANALSHMLRDMEPESFPVSNADILDLVKPEDKVAMVGYFGPLIPRILKITRNFTVLEKREIDSPKTRILPSEKAREILPASDVIILSASTLANRTFDELLSLRSTAREVVLLGPSTPLYPAPFFKRGITAIMGTLIIDPWTMLTVVSEAGGTKKLHKCCGEKIAFQNKKKLG</sequence>
<dbReference type="RefSeq" id="WP_048142435.1">
    <property type="nucleotide sequence ID" value="NZ_CP009516.1"/>
</dbReference>
<dbReference type="Proteomes" id="UP000033101">
    <property type="component" value="Chromosome"/>
</dbReference>
<evidence type="ECO:0000313" key="3">
    <source>
        <dbReference type="EMBL" id="AKB80298.1"/>
    </source>
</evidence>